<dbReference type="Gene3D" id="3.20.20.370">
    <property type="entry name" value="Glycoside hydrolase/deacetylase"/>
    <property type="match status" value="1"/>
</dbReference>
<evidence type="ECO:0000256" key="3">
    <source>
        <dbReference type="ARBA" id="ARBA00020071"/>
    </source>
</evidence>
<dbReference type="InterPro" id="IPR050248">
    <property type="entry name" value="Polysacc_deacetylase_ArnD"/>
</dbReference>
<comment type="function">
    <text evidence="1">Is involved in generating a small heat-stable compound (Nod), an acylated oligomer of N-acetylglucosamine, that stimulates mitosis in various plant protoplasts.</text>
</comment>
<evidence type="ECO:0000256" key="1">
    <source>
        <dbReference type="ARBA" id="ARBA00003236"/>
    </source>
</evidence>
<dbReference type="CDD" id="cd10917">
    <property type="entry name" value="CE4_NodB_like_6s_7s"/>
    <property type="match status" value="1"/>
</dbReference>
<feature type="domain" description="NodB homology" evidence="5">
    <location>
        <begin position="2"/>
        <end position="189"/>
    </location>
</feature>
<evidence type="ECO:0000256" key="2">
    <source>
        <dbReference type="ARBA" id="ARBA00010973"/>
    </source>
</evidence>
<accession>A0ABS1D3H8</accession>
<dbReference type="PROSITE" id="PS51677">
    <property type="entry name" value="NODB"/>
    <property type="match status" value="1"/>
</dbReference>
<comment type="caution">
    <text evidence="6">The sequence shown here is derived from an EMBL/GenBank/DDBJ whole genome shotgun (WGS) entry which is preliminary data.</text>
</comment>
<organism evidence="6 7">
    <name type="scientific">Paracraurococcus ruber</name>
    <dbReference type="NCBI Taxonomy" id="77675"/>
    <lineage>
        <taxon>Bacteria</taxon>
        <taxon>Pseudomonadati</taxon>
        <taxon>Pseudomonadota</taxon>
        <taxon>Alphaproteobacteria</taxon>
        <taxon>Acetobacterales</taxon>
        <taxon>Roseomonadaceae</taxon>
        <taxon>Paracraurococcus</taxon>
    </lineage>
</organism>
<evidence type="ECO:0000259" key="5">
    <source>
        <dbReference type="PROSITE" id="PS51677"/>
    </source>
</evidence>
<sequence length="218" mass="22915">MQPVCLTFDNGPEPEVTPGVLATLRRRGLPAMFFVVGEKLRDPARRALAERARAEGFPVGNHTLSHGTPLGRRGGAEAVAEITACDALLDGLQEPERLFRPNGGGGALGPHLLNAAAARHLQAGGHTVVLWNAIPRDFDDPDGWPDRALAQHAAATAPVLMVLHDLPNGAMRHLDRVLGRLQDRGVEFLATPPAACVPILRGAAQPGLGAVVSPDPAP</sequence>
<dbReference type="PANTHER" id="PTHR10587">
    <property type="entry name" value="GLYCOSYL TRANSFERASE-RELATED"/>
    <property type="match status" value="1"/>
</dbReference>
<dbReference type="SUPFAM" id="SSF88713">
    <property type="entry name" value="Glycoside hydrolase/deacetylase"/>
    <property type="match status" value="1"/>
</dbReference>
<reference evidence="6 7" key="1">
    <citation type="journal article" date="2020" name="Microorganisms">
        <title>Osmotic Adaptation and Compatible Solute Biosynthesis of Phototrophic Bacteria as Revealed from Genome Analyses.</title>
        <authorList>
            <person name="Imhoff J.F."/>
            <person name="Rahn T."/>
            <person name="Kunzel S."/>
            <person name="Keller A."/>
            <person name="Neulinger S.C."/>
        </authorList>
    </citation>
    <scope>NUCLEOTIDE SEQUENCE [LARGE SCALE GENOMIC DNA]</scope>
    <source>
        <strain evidence="6 7">DSM 15382</strain>
    </source>
</reference>
<protein>
    <recommendedName>
        <fullName evidence="3">Chitooligosaccharide deacetylase</fullName>
    </recommendedName>
    <alternativeName>
        <fullName evidence="4">Nodulation protein B</fullName>
    </alternativeName>
</protein>
<evidence type="ECO:0000256" key="4">
    <source>
        <dbReference type="ARBA" id="ARBA00032976"/>
    </source>
</evidence>
<proteinExistence type="inferred from homology"/>
<evidence type="ECO:0000313" key="7">
    <source>
        <dbReference type="Proteomes" id="UP000697995"/>
    </source>
</evidence>
<dbReference type="Pfam" id="PF01522">
    <property type="entry name" value="Polysacc_deac_1"/>
    <property type="match status" value="1"/>
</dbReference>
<gene>
    <name evidence="6" type="ORF">CKO45_24605</name>
</gene>
<dbReference type="EMBL" id="NRSG01000296">
    <property type="protein sequence ID" value="MBK1661395.1"/>
    <property type="molecule type" value="Genomic_DNA"/>
</dbReference>
<dbReference type="Proteomes" id="UP000697995">
    <property type="component" value="Unassembled WGS sequence"/>
</dbReference>
<evidence type="ECO:0000313" key="6">
    <source>
        <dbReference type="EMBL" id="MBK1661395.1"/>
    </source>
</evidence>
<keyword evidence="7" id="KW-1185">Reference proteome</keyword>
<dbReference type="InterPro" id="IPR002509">
    <property type="entry name" value="NODB_dom"/>
</dbReference>
<name>A0ABS1D3H8_9PROT</name>
<dbReference type="InterPro" id="IPR011330">
    <property type="entry name" value="Glyco_hydro/deAcase_b/a-brl"/>
</dbReference>
<comment type="similarity">
    <text evidence="2">Belongs to the polysaccharide deacetylase family.</text>
</comment>